<sequence>MRNLNQSTFIGFKVFQSKQPSLNIRITHTNQYSNCRSSIDNFSKNIDSTYNQRRTFGLENKVSYTSFKATSSTNTQRLYGDFFTWNKELTSPITPITPLIPPSVPPQETPAMPPSIKILNDSVTSSSETQMISPESLSEEKIPLSLIIGQADNGKTYIMRKIFDEETKIELFQPILSKELKYYFVDTQSFDFDSDYDLRDEQINNYKILFNTFPNRVRSILIVVNFERTDLMKKKVLNINKEFQRFKNLYTIIITKFHLSENVEKDKEQLKKSFQFLNPQDIIFVGNDTRKEQLLRDLKQKSLPPLEDGYEFNLVDTLFQEDDEDEQNYILNELQNRFI</sequence>
<name>A0A8S1YEQ7_PAROT</name>
<reference evidence="1" key="1">
    <citation type="submission" date="2021-01" db="EMBL/GenBank/DDBJ databases">
        <authorList>
            <consortium name="Genoscope - CEA"/>
            <person name="William W."/>
        </authorList>
    </citation>
    <scope>NUCLEOTIDE SEQUENCE</scope>
</reference>
<evidence type="ECO:0000313" key="2">
    <source>
        <dbReference type="Proteomes" id="UP000683925"/>
    </source>
</evidence>
<gene>
    <name evidence="1" type="ORF">POCTA_138.1.T1550122</name>
</gene>
<protein>
    <submittedName>
        <fullName evidence="1">Uncharacterized protein</fullName>
    </submittedName>
</protein>
<comment type="caution">
    <text evidence="1">The sequence shown here is derived from an EMBL/GenBank/DDBJ whole genome shotgun (WGS) entry which is preliminary data.</text>
</comment>
<proteinExistence type="predicted"/>
<keyword evidence="2" id="KW-1185">Reference proteome</keyword>
<dbReference type="OrthoDB" id="317431at2759"/>
<evidence type="ECO:0000313" key="1">
    <source>
        <dbReference type="EMBL" id="CAD8211823.1"/>
    </source>
</evidence>
<accession>A0A8S1YEQ7</accession>
<dbReference type="AlphaFoldDB" id="A0A8S1YEQ7"/>
<dbReference type="EMBL" id="CAJJDP010000157">
    <property type="protein sequence ID" value="CAD8211823.1"/>
    <property type="molecule type" value="Genomic_DNA"/>
</dbReference>
<dbReference type="Proteomes" id="UP000683925">
    <property type="component" value="Unassembled WGS sequence"/>
</dbReference>
<organism evidence="1 2">
    <name type="scientific">Paramecium octaurelia</name>
    <dbReference type="NCBI Taxonomy" id="43137"/>
    <lineage>
        <taxon>Eukaryota</taxon>
        <taxon>Sar</taxon>
        <taxon>Alveolata</taxon>
        <taxon>Ciliophora</taxon>
        <taxon>Intramacronucleata</taxon>
        <taxon>Oligohymenophorea</taxon>
        <taxon>Peniculida</taxon>
        <taxon>Parameciidae</taxon>
        <taxon>Paramecium</taxon>
    </lineage>
</organism>
<dbReference type="OMA" id="KYYFVDT"/>